<accession>A0A4Q1VFT0</accession>
<dbReference type="AlphaFoldDB" id="A0A4Q1VFT0"/>
<dbReference type="EMBL" id="MZXW01000016">
    <property type="protein sequence ID" value="RXT49077.1"/>
    <property type="molecule type" value="Genomic_DNA"/>
</dbReference>
<proteinExistence type="predicted"/>
<name>A0A4Q1VFT0_9BRAD</name>
<dbReference type="Proteomes" id="UP000290819">
    <property type="component" value="Unassembled WGS sequence"/>
</dbReference>
<organism evidence="1 2">
    <name type="scientific">Bradyrhizobium betae</name>
    <dbReference type="NCBI Taxonomy" id="244734"/>
    <lineage>
        <taxon>Bacteria</taxon>
        <taxon>Pseudomonadati</taxon>
        <taxon>Pseudomonadota</taxon>
        <taxon>Alphaproteobacteria</taxon>
        <taxon>Hyphomicrobiales</taxon>
        <taxon>Nitrobacteraceae</taxon>
        <taxon>Bradyrhizobium</taxon>
    </lineage>
</organism>
<dbReference type="RefSeq" id="WP_129270982.1">
    <property type="nucleotide sequence ID" value="NZ_MZXW01000016.1"/>
</dbReference>
<dbReference type="OrthoDB" id="7584850at2"/>
<comment type="caution">
    <text evidence="1">The sequence shown here is derived from an EMBL/GenBank/DDBJ whole genome shotgun (WGS) entry which is preliminary data.</text>
</comment>
<evidence type="ECO:0000313" key="2">
    <source>
        <dbReference type="Proteomes" id="UP000290819"/>
    </source>
</evidence>
<keyword evidence="2" id="KW-1185">Reference proteome</keyword>
<gene>
    <name evidence="1" type="ORF">B5V03_14520</name>
</gene>
<sequence>MSQAQSNAYIIEIQDRAAGIVTRDERGFRFFSSERLFDSLEGRQFRTAREAERAARALLSGKGRRANSQVFAN</sequence>
<evidence type="ECO:0000313" key="1">
    <source>
        <dbReference type="EMBL" id="RXT49077.1"/>
    </source>
</evidence>
<protein>
    <submittedName>
        <fullName evidence="1">Uncharacterized protein</fullName>
    </submittedName>
</protein>
<reference evidence="1 2" key="1">
    <citation type="submission" date="2017-03" db="EMBL/GenBank/DDBJ databases">
        <authorList>
            <person name="Safronova V.I."/>
            <person name="Sazanova A.L."/>
            <person name="Chirak E.R."/>
        </authorList>
    </citation>
    <scope>NUCLEOTIDE SEQUENCE [LARGE SCALE GENOMIC DNA]</scope>
    <source>
        <strain evidence="1 2">Opo-243</strain>
    </source>
</reference>